<evidence type="ECO:0000256" key="3">
    <source>
        <dbReference type="ARBA" id="ARBA00022989"/>
    </source>
</evidence>
<feature type="transmembrane region" description="Helical" evidence="5">
    <location>
        <begin position="258"/>
        <end position="278"/>
    </location>
</feature>
<dbReference type="PANTHER" id="PTHR43424">
    <property type="entry name" value="LOCUS PUTATIVE PROTEIN 1-RELATED"/>
    <property type="match status" value="1"/>
</dbReference>
<comment type="subcellular location">
    <subcellularLocation>
        <location evidence="1">Membrane</location>
        <topology evidence="1">Multi-pass membrane protein</topology>
    </subcellularLocation>
</comment>
<evidence type="ECO:0000313" key="6">
    <source>
        <dbReference type="EMBL" id="XBS90902.1"/>
    </source>
</evidence>
<feature type="transmembrane region" description="Helical" evidence="5">
    <location>
        <begin position="90"/>
        <end position="111"/>
    </location>
</feature>
<feature type="transmembrane region" description="Helical" evidence="5">
    <location>
        <begin position="123"/>
        <end position="142"/>
    </location>
</feature>
<evidence type="ECO:0000256" key="4">
    <source>
        <dbReference type="ARBA" id="ARBA00023136"/>
    </source>
</evidence>
<dbReference type="InterPro" id="IPR052556">
    <property type="entry name" value="PolySynth_Transporter"/>
</dbReference>
<dbReference type="PANTHER" id="PTHR43424:SF1">
    <property type="entry name" value="LOCUS PUTATIVE PROTEIN 1-RELATED"/>
    <property type="match status" value="1"/>
</dbReference>
<gene>
    <name evidence="6" type="ORF">ABNK63_04445</name>
</gene>
<evidence type="ECO:0000256" key="2">
    <source>
        <dbReference type="ARBA" id="ARBA00022692"/>
    </source>
</evidence>
<proteinExistence type="predicted"/>
<feature type="transmembrane region" description="Helical" evidence="5">
    <location>
        <begin position="25"/>
        <end position="44"/>
    </location>
</feature>
<feature type="transmembrane region" description="Helical" evidence="5">
    <location>
        <begin position="64"/>
        <end position="84"/>
    </location>
</feature>
<protein>
    <submittedName>
        <fullName evidence="6">Oligosaccharide flippase family protein</fullName>
    </submittedName>
</protein>
<dbReference type="EMBL" id="CP157948">
    <property type="protein sequence ID" value="XBS90902.1"/>
    <property type="molecule type" value="Genomic_DNA"/>
</dbReference>
<organism evidence="6">
    <name type="scientific">Rhodanobacter sp. IGA1.0</name>
    <dbReference type="NCBI Taxonomy" id="3158582"/>
    <lineage>
        <taxon>Bacteria</taxon>
        <taxon>Pseudomonadati</taxon>
        <taxon>Pseudomonadota</taxon>
        <taxon>Gammaproteobacteria</taxon>
        <taxon>Lysobacterales</taxon>
        <taxon>Rhodanobacteraceae</taxon>
        <taxon>Rhodanobacter</taxon>
    </lineage>
</organism>
<keyword evidence="4 5" id="KW-0472">Membrane</keyword>
<keyword evidence="2 5" id="KW-0812">Transmembrane</keyword>
<feature type="transmembrane region" description="Helical" evidence="5">
    <location>
        <begin position="298"/>
        <end position="318"/>
    </location>
</feature>
<dbReference type="AlphaFoldDB" id="A0AAU7QN00"/>
<reference evidence="6" key="1">
    <citation type="submission" date="2024-06" db="EMBL/GenBank/DDBJ databases">
        <authorList>
            <person name="Sun Y."/>
        </authorList>
    </citation>
    <scope>NUCLEOTIDE SEQUENCE</scope>
    <source>
        <strain evidence="6">IGA1.0</strain>
    </source>
</reference>
<evidence type="ECO:0000256" key="1">
    <source>
        <dbReference type="ARBA" id="ARBA00004141"/>
    </source>
</evidence>
<keyword evidence="3 5" id="KW-1133">Transmembrane helix</keyword>
<dbReference type="InterPro" id="IPR002797">
    <property type="entry name" value="Polysacc_synth"/>
</dbReference>
<evidence type="ECO:0000256" key="5">
    <source>
        <dbReference type="SAM" id="Phobius"/>
    </source>
</evidence>
<accession>A0AAU7QN00</accession>
<dbReference type="Pfam" id="PF01943">
    <property type="entry name" value="Polysacc_synt"/>
    <property type="match status" value="1"/>
</dbReference>
<dbReference type="RefSeq" id="WP_350016808.1">
    <property type="nucleotide sequence ID" value="NZ_CP157948.1"/>
</dbReference>
<sequence length="386" mass="40272">MQAVSLILTARVLGAAGYGALAGSVALFMTFGQLSGLGSGVALVRHMARGGELYGRFAVTERIYLLSGLVLLSLVLPLAIILLGSVVPPAALASFAIAEILIAPALSPLAYRYQAQERMFLSSAIGTLAPMARLAAIASAAFLNLHDIASFAQLYLTWLVPTVAFTLYATWPRGDNSTTCNTRQAIREGLPYAISGVALTAGSELDKTVLLRLAGEAVTGPYAAAYRIASAATLPVNALILATVPRLFRASSASNTRLAAIMLATVLGYAGIAAAALWLLAPFAPWLLGKGFDKAAPLLRALCIIIVTGSLRQYITALLTTRDLQASRNVIEISGVCISLVALFALVPILGTSGAVLAVAISDTVIILGGATRVRKNNQSETLHER</sequence>
<feature type="transmembrane region" description="Helical" evidence="5">
    <location>
        <begin position="148"/>
        <end position="169"/>
    </location>
</feature>
<dbReference type="GO" id="GO:0016020">
    <property type="term" value="C:membrane"/>
    <property type="evidence" value="ECO:0007669"/>
    <property type="project" value="UniProtKB-SubCell"/>
</dbReference>
<name>A0AAU7QN00_9GAMM</name>